<dbReference type="RefSeq" id="WP_006593671.1">
    <property type="nucleotide sequence ID" value="NZ_BAHD01000057.1"/>
</dbReference>
<evidence type="ECO:0000313" key="8">
    <source>
        <dbReference type="Proteomes" id="UP000008366"/>
    </source>
</evidence>
<dbReference type="PANTHER" id="PTHR11133:SF23">
    <property type="entry name" value="SACCHAROPINE DEHYDROGENASE [NAD(+), L-LYSINE-FORMING]"/>
    <property type="match status" value="1"/>
</dbReference>
<feature type="binding site" evidence="4">
    <location>
        <position position="258"/>
    </location>
    <ligand>
        <name>NAD(+)</name>
        <dbReference type="ChEBI" id="CHEBI:57540"/>
    </ligand>
</feature>
<dbReference type="GO" id="GO:0004754">
    <property type="term" value="F:saccharopine dehydrogenase (NAD+, L-lysine-forming) activity"/>
    <property type="evidence" value="ECO:0007669"/>
    <property type="project" value="InterPro"/>
</dbReference>
<dbReference type="InterPro" id="IPR051168">
    <property type="entry name" value="AASS"/>
</dbReference>
<dbReference type="EMBL" id="BAHD01000057">
    <property type="protein sequence ID" value="GAB97139.1"/>
    <property type="molecule type" value="Genomic_DNA"/>
</dbReference>
<protein>
    <submittedName>
        <fullName evidence="7">Putative alanine dehydrogenase</fullName>
    </submittedName>
</protein>
<dbReference type="Proteomes" id="UP000008366">
    <property type="component" value="Unassembled WGS sequence"/>
</dbReference>
<dbReference type="PIRSF" id="PIRSF018250">
    <property type="entry name" value="Saccharopine_DH_Lys"/>
    <property type="match status" value="1"/>
</dbReference>
<sequence length="346" mass="37850">MTGKPTLWIRHESTGEGRAPLSPADAAELIREGFRIVVEESSSRVFPIGEYEAVGCLVAPADSWPDAPPEALVLGLKELPAGDTPLRDHVYFGSAFAGQKGADQLLRRFTEGGGVLYDLEHLVDDTGHRVAAFSYWAGYVAAALAVLAYRQELPRSLTPMSKDALDELLRQRGDWYRPSGLVLGALGNSGAGACDALRVAGIEPTRWDREETRVVDKGELLDHDIVINAVKQRGPVVPFLTETDLDRPDRRTSVIADVTCAPSSDRNMLPIYHERTTWASPTLELRGGSRSLRLIAIENIATLLPLEATLAYSQQLRPVLATLPNGDIWQRARDTFTQHLPSLVAV</sequence>
<evidence type="ECO:0000256" key="3">
    <source>
        <dbReference type="ARBA" id="ARBA00023027"/>
    </source>
</evidence>
<reference evidence="7 8" key="1">
    <citation type="submission" date="2012-08" db="EMBL/GenBank/DDBJ databases">
        <title>Whole genome shotgun sequence of Kineosphaera limosa NBRC 100340.</title>
        <authorList>
            <person name="Yoshida I."/>
            <person name="Isaki S."/>
            <person name="Hosoyama A."/>
            <person name="Tsuchikane K."/>
            <person name="Katsumata H."/>
            <person name="Ando Y."/>
            <person name="Ohji S."/>
            <person name="Hamada M."/>
            <person name="Tamura T."/>
            <person name="Yamazoe A."/>
            <person name="Yamazaki S."/>
            <person name="Fujita N."/>
        </authorList>
    </citation>
    <scope>NUCLEOTIDE SEQUENCE [LARGE SCALE GENOMIC DNA]</scope>
    <source>
        <strain evidence="7 8">NBRC 100340</strain>
    </source>
</reference>
<dbReference type="AlphaFoldDB" id="K6XE80"/>
<evidence type="ECO:0000259" key="6">
    <source>
        <dbReference type="SMART" id="SM01003"/>
    </source>
</evidence>
<feature type="region of interest" description="Disordered" evidence="5">
    <location>
        <begin position="1"/>
        <end position="21"/>
    </location>
</feature>
<dbReference type="SUPFAM" id="SSF51735">
    <property type="entry name" value="NAD(P)-binding Rossmann-fold domains"/>
    <property type="match status" value="1"/>
</dbReference>
<dbReference type="InterPro" id="IPR007886">
    <property type="entry name" value="AlaDH/PNT_N"/>
</dbReference>
<accession>K6XE80</accession>
<dbReference type="SMART" id="SM01003">
    <property type="entry name" value="AlaDh_PNT_N"/>
    <property type="match status" value="1"/>
</dbReference>
<dbReference type="PANTHER" id="PTHR11133">
    <property type="entry name" value="SACCHAROPINE DEHYDROGENASE"/>
    <property type="match status" value="1"/>
</dbReference>
<name>K6XE80_9MICO</name>
<keyword evidence="3 4" id="KW-0520">NAD</keyword>
<evidence type="ECO:0000256" key="4">
    <source>
        <dbReference type="PIRSR" id="PIRSR018250-3"/>
    </source>
</evidence>
<dbReference type="InterPro" id="IPR036291">
    <property type="entry name" value="NAD(P)-bd_dom_sf"/>
</dbReference>
<dbReference type="OrthoDB" id="502334at2"/>
<dbReference type="GO" id="GO:0005737">
    <property type="term" value="C:cytoplasm"/>
    <property type="evidence" value="ECO:0007669"/>
    <property type="project" value="TreeGrafter"/>
</dbReference>
<dbReference type="SUPFAM" id="SSF52283">
    <property type="entry name" value="Formate/glycerate dehydrogenase catalytic domain-like"/>
    <property type="match status" value="1"/>
</dbReference>
<gene>
    <name evidence="7" type="ORF">KILIM_057_00300</name>
</gene>
<keyword evidence="8" id="KW-1185">Reference proteome</keyword>
<feature type="binding site" evidence="4">
    <location>
        <position position="208"/>
    </location>
    <ligand>
        <name>NAD(+)</name>
        <dbReference type="ChEBI" id="CHEBI:57540"/>
    </ligand>
</feature>
<evidence type="ECO:0000313" key="7">
    <source>
        <dbReference type="EMBL" id="GAB97139.1"/>
    </source>
</evidence>
<comment type="caution">
    <text evidence="7">The sequence shown here is derived from an EMBL/GenBank/DDBJ whole genome shotgun (WGS) entry which is preliminary data.</text>
</comment>
<dbReference type="Pfam" id="PF05222">
    <property type="entry name" value="AlaDh_PNT_N"/>
    <property type="match status" value="1"/>
</dbReference>
<evidence type="ECO:0000256" key="5">
    <source>
        <dbReference type="SAM" id="MobiDB-lite"/>
    </source>
</evidence>
<dbReference type="Gene3D" id="3.40.50.720">
    <property type="entry name" value="NAD(P)-binding Rossmann-like Domain"/>
    <property type="match status" value="1"/>
</dbReference>
<organism evidence="7 8">
    <name type="scientific">Kineosphaera limosa NBRC 100340</name>
    <dbReference type="NCBI Taxonomy" id="1184609"/>
    <lineage>
        <taxon>Bacteria</taxon>
        <taxon>Bacillati</taxon>
        <taxon>Actinomycetota</taxon>
        <taxon>Actinomycetes</taxon>
        <taxon>Micrococcales</taxon>
        <taxon>Dermatophilaceae</taxon>
        <taxon>Kineosphaera</taxon>
    </lineage>
</organism>
<evidence type="ECO:0000256" key="1">
    <source>
        <dbReference type="ARBA" id="ARBA00005689"/>
    </source>
</evidence>
<dbReference type="eggNOG" id="COG0686">
    <property type="taxonomic scope" value="Bacteria"/>
</dbReference>
<evidence type="ECO:0000256" key="2">
    <source>
        <dbReference type="ARBA" id="ARBA00023002"/>
    </source>
</evidence>
<keyword evidence="2" id="KW-0560">Oxidoreductase</keyword>
<feature type="domain" description="Alanine dehydrogenase/pyridine nucleotide transhydrogenase N-terminal" evidence="6">
    <location>
        <begin position="8"/>
        <end position="140"/>
    </location>
</feature>
<proteinExistence type="inferred from homology"/>
<feature type="binding site" evidence="4">
    <location>
        <position position="212"/>
    </location>
    <ligand>
        <name>NAD(+)</name>
        <dbReference type="ChEBI" id="CHEBI:57540"/>
    </ligand>
</feature>
<dbReference type="GO" id="GO:0019878">
    <property type="term" value="P:lysine biosynthetic process via aminoadipic acid"/>
    <property type="evidence" value="ECO:0007669"/>
    <property type="project" value="TreeGrafter"/>
</dbReference>
<dbReference type="InterPro" id="IPR027281">
    <property type="entry name" value="Lys1"/>
</dbReference>
<comment type="similarity">
    <text evidence="1">Belongs to the AlaDH/PNT family.</text>
</comment>
<dbReference type="STRING" id="1184609.KILIM_057_00300"/>